<dbReference type="Proteomes" id="UP001138997">
    <property type="component" value="Unassembled WGS sequence"/>
</dbReference>
<sequence length="175" mass="18695">MVGRQGSDTRLIERLLGALDVLASGAHVVELACGTGDLSLELARRRGDLRVTATDIDPMVMDAGRAVVRLEGLAVGFRRMDPNRLAFGDQSVDAIICSLGLLTPSEVAIQEAARVLRPGGLLVLAVTEGESATLEKFLEAADFADVRGDRFEWEPSGYRGVQMTARIGISDIETA</sequence>
<gene>
    <name evidence="2" type="ORF">LR394_24345</name>
</gene>
<dbReference type="AlphaFoldDB" id="A0A9X1NF94"/>
<feature type="domain" description="Methyltransferase" evidence="1">
    <location>
        <begin position="28"/>
        <end position="120"/>
    </location>
</feature>
<evidence type="ECO:0000259" key="1">
    <source>
        <dbReference type="Pfam" id="PF13649"/>
    </source>
</evidence>
<comment type="caution">
    <text evidence="2">The sequence shown here is derived from an EMBL/GenBank/DDBJ whole genome shotgun (WGS) entry which is preliminary data.</text>
</comment>
<keyword evidence="3" id="KW-1185">Reference proteome</keyword>
<dbReference type="Pfam" id="PF13649">
    <property type="entry name" value="Methyltransf_25"/>
    <property type="match status" value="1"/>
</dbReference>
<keyword evidence="2" id="KW-0489">Methyltransferase</keyword>
<dbReference type="InterPro" id="IPR029063">
    <property type="entry name" value="SAM-dependent_MTases_sf"/>
</dbReference>
<name>A0A9X1NF94_9ACTN</name>
<dbReference type="PANTHER" id="PTHR43591:SF24">
    <property type="entry name" value="2-METHOXY-6-POLYPRENYL-1,4-BENZOQUINOL METHYLASE, MITOCHONDRIAL"/>
    <property type="match status" value="1"/>
</dbReference>
<dbReference type="GO" id="GO:0008168">
    <property type="term" value="F:methyltransferase activity"/>
    <property type="evidence" value="ECO:0007669"/>
    <property type="project" value="UniProtKB-KW"/>
</dbReference>
<dbReference type="EMBL" id="JAJOMB010000014">
    <property type="protein sequence ID" value="MCD5314042.1"/>
    <property type="molecule type" value="Genomic_DNA"/>
</dbReference>
<accession>A0A9X1NF94</accession>
<dbReference type="PANTHER" id="PTHR43591">
    <property type="entry name" value="METHYLTRANSFERASE"/>
    <property type="match status" value="1"/>
</dbReference>
<evidence type="ECO:0000313" key="2">
    <source>
        <dbReference type="EMBL" id="MCD5314042.1"/>
    </source>
</evidence>
<organism evidence="2 3">
    <name type="scientific">Kineosporia babensis</name>
    <dbReference type="NCBI Taxonomy" id="499548"/>
    <lineage>
        <taxon>Bacteria</taxon>
        <taxon>Bacillati</taxon>
        <taxon>Actinomycetota</taxon>
        <taxon>Actinomycetes</taxon>
        <taxon>Kineosporiales</taxon>
        <taxon>Kineosporiaceae</taxon>
        <taxon>Kineosporia</taxon>
    </lineage>
</organism>
<protein>
    <submittedName>
        <fullName evidence="2">Class I SAM-dependent methyltransferase</fullName>
    </submittedName>
</protein>
<dbReference type="CDD" id="cd02440">
    <property type="entry name" value="AdoMet_MTases"/>
    <property type="match status" value="1"/>
</dbReference>
<dbReference type="RefSeq" id="WP_231446239.1">
    <property type="nucleotide sequence ID" value="NZ_JAJOMB010000014.1"/>
</dbReference>
<dbReference type="SUPFAM" id="SSF53335">
    <property type="entry name" value="S-adenosyl-L-methionine-dependent methyltransferases"/>
    <property type="match status" value="1"/>
</dbReference>
<dbReference type="GO" id="GO:0032259">
    <property type="term" value="P:methylation"/>
    <property type="evidence" value="ECO:0007669"/>
    <property type="project" value="UniProtKB-KW"/>
</dbReference>
<dbReference type="InterPro" id="IPR041698">
    <property type="entry name" value="Methyltransf_25"/>
</dbReference>
<keyword evidence="2" id="KW-0808">Transferase</keyword>
<dbReference type="Gene3D" id="3.40.50.150">
    <property type="entry name" value="Vaccinia Virus protein VP39"/>
    <property type="match status" value="1"/>
</dbReference>
<proteinExistence type="predicted"/>
<reference evidence="2" key="1">
    <citation type="submission" date="2021-11" db="EMBL/GenBank/DDBJ databases">
        <title>Streptomyces corallinus and Kineosporia corallina sp. nov., two new coral-derived marine actinobacteria.</title>
        <authorList>
            <person name="Buangrab K."/>
            <person name="Sutthacheep M."/>
            <person name="Yeemin T."/>
            <person name="Harunari E."/>
            <person name="Igarashi Y."/>
            <person name="Sripreechasak P."/>
            <person name="Kanchanasin P."/>
            <person name="Tanasupawat S."/>
            <person name="Phongsopitanun W."/>
        </authorList>
    </citation>
    <scope>NUCLEOTIDE SEQUENCE</scope>
    <source>
        <strain evidence="2">JCM 31032</strain>
    </source>
</reference>
<evidence type="ECO:0000313" key="3">
    <source>
        <dbReference type="Proteomes" id="UP001138997"/>
    </source>
</evidence>